<evidence type="ECO:0000256" key="8">
    <source>
        <dbReference type="ARBA" id="ARBA00023159"/>
    </source>
</evidence>
<evidence type="ECO:0000313" key="12">
    <source>
        <dbReference type="EMBL" id="PON80787.1"/>
    </source>
</evidence>
<keyword evidence="13" id="KW-1185">Reference proteome</keyword>
<keyword evidence="9" id="KW-0539">Nucleus</keyword>
<reference evidence="13" key="1">
    <citation type="submission" date="2016-06" db="EMBL/GenBank/DDBJ databases">
        <title>Parallel loss of symbiosis genes in relatives of nitrogen-fixing non-legume Parasponia.</title>
        <authorList>
            <person name="Van Velzen R."/>
            <person name="Holmer R."/>
            <person name="Bu F."/>
            <person name="Rutten L."/>
            <person name="Van Zeijl A."/>
            <person name="Liu W."/>
            <person name="Santuari L."/>
            <person name="Cao Q."/>
            <person name="Sharma T."/>
            <person name="Shen D."/>
            <person name="Roswanjaya Y."/>
            <person name="Wardhani T."/>
            <person name="Kalhor M.S."/>
            <person name="Jansen J."/>
            <person name="Van den Hoogen J."/>
            <person name="Gungor B."/>
            <person name="Hartog M."/>
            <person name="Hontelez J."/>
            <person name="Verver J."/>
            <person name="Yang W.-C."/>
            <person name="Schijlen E."/>
            <person name="Repin R."/>
            <person name="Schilthuizen M."/>
            <person name="Schranz E."/>
            <person name="Heidstra R."/>
            <person name="Miyata K."/>
            <person name="Fedorova E."/>
            <person name="Kohlen W."/>
            <person name="Bisseling T."/>
            <person name="Smit S."/>
            <person name="Geurts R."/>
        </authorList>
    </citation>
    <scope>NUCLEOTIDE SEQUENCE [LARGE SCALE GENOMIC DNA]</scope>
    <source>
        <strain evidence="13">cv. WU1-14</strain>
    </source>
</reference>
<dbReference type="PANTHER" id="PTHR31604:SF16">
    <property type="entry name" value="PROTEIN SHI RELATED SEQUENCE 3"/>
    <property type="match status" value="1"/>
</dbReference>
<evidence type="ECO:0000256" key="5">
    <source>
        <dbReference type="ARBA" id="ARBA00022833"/>
    </source>
</evidence>
<keyword evidence="4" id="KW-0479">Metal-binding</keyword>
<dbReference type="GO" id="GO:0003700">
    <property type="term" value="F:DNA-binding transcription factor activity"/>
    <property type="evidence" value="ECO:0007669"/>
    <property type="project" value="InterPro"/>
</dbReference>
<comment type="subcellular location">
    <subcellularLocation>
        <location evidence="1">Nucleus</location>
    </subcellularLocation>
</comment>
<evidence type="ECO:0000256" key="11">
    <source>
        <dbReference type="SAM" id="MobiDB-lite"/>
    </source>
</evidence>
<evidence type="ECO:0000256" key="4">
    <source>
        <dbReference type="ARBA" id="ARBA00022723"/>
    </source>
</evidence>
<dbReference type="NCBIfam" id="TIGR01623">
    <property type="entry name" value="put_zinc_LRP1"/>
    <property type="match status" value="1"/>
</dbReference>
<dbReference type="PANTHER" id="PTHR31604">
    <property type="entry name" value="PROTEIN LATERAL ROOT PRIMORDIUM 1"/>
    <property type="match status" value="1"/>
</dbReference>
<keyword evidence="10" id="KW-0927">Auxin signaling pathway</keyword>
<dbReference type="EMBL" id="JXTB01000001">
    <property type="protein sequence ID" value="PON80787.1"/>
    <property type="molecule type" value="Genomic_DNA"/>
</dbReference>
<feature type="region of interest" description="Disordered" evidence="11">
    <location>
        <begin position="57"/>
        <end position="104"/>
    </location>
</feature>
<evidence type="ECO:0000256" key="6">
    <source>
        <dbReference type="ARBA" id="ARBA00023070"/>
    </source>
</evidence>
<evidence type="ECO:0000256" key="3">
    <source>
        <dbReference type="ARBA" id="ARBA00022473"/>
    </source>
</evidence>
<evidence type="ECO:0000256" key="7">
    <source>
        <dbReference type="ARBA" id="ARBA00023125"/>
    </source>
</evidence>
<evidence type="ECO:0000256" key="9">
    <source>
        <dbReference type="ARBA" id="ARBA00023242"/>
    </source>
</evidence>
<proteinExistence type="inferred from homology"/>
<sequence>MNMRQGGVNSGLTSRCQDCGNQAKKECVYIRCRTCCKSKGFQCQTHVKSTWVPLYRRRHRQQQQQQQKHHHHHHHHLLTTADSSTIHHHQDQDQDHDDYQGGQYYFNPKRLRSQLSINPNPSSSSAGLGETNINFPPEVKTTATFHVVRVRSTVNVDGVDQNHDQYAYQTAVSIGGHLFKGILYDQGQETITTTTSPSTTTTYCLAGAGDRTTSAGAGGLHHQLPIDYFVNVKSHHHHHHVPAGLISTVGSSASASLTANNSSTVGADHDHHHHQPLILGSSSSSCPLLFPPNAFINPGMQFFPNRKS</sequence>
<dbReference type="InterPro" id="IPR006510">
    <property type="entry name" value="Znf_LRP1"/>
</dbReference>
<feature type="compositionally biased region" description="Basic and acidic residues" evidence="11">
    <location>
        <begin position="88"/>
        <end position="99"/>
    </location>
</feature>
<keyword evidence="8" id="KW-0010">Activator</keyword>
<dbReference type="OrthoDB" id="692274at2759"/>
<comment type="caution">
    <text evidence="12">The sequence shown here is derived from an EMBL/GenBank/DDBJ whole genome shotgun (WGS) entry which is preliminary data.</text>
</comment>
<evidence type="ECO:0008006" key="14">
    <source>
        <dbReference type="Google" id="ProtNLM"/>
    </source>
</evidence>
<feature type="compositionally biased region" description="Basic residues" evidence="11">
    <location>
        <begin position="57"/>
        <end position="77"/>
    </location>
</feature>
<dbReference type="GO" id="GO:0003677">
    <property type="term" value="F:DNA binding"/>
    <property type="evidence" value="ECO:0007669"/>
    <property type="project" value="UniProtKB-KW"/>
</dbReference>
<dbReference type="GO" id="GO:0045893">
    <property type="term" value="P:positive regulation of DNA-templated transcription"/>
    <property type="evidence" value="ECO:0007669"/>
    <property type="project" value="TreeGrafter"/>
</dbReference>
<organism evidence="12 13">
    <name type="scientific">Parasponia andersonii</name>
    <name type="common">Sponia andersonii</name>
    <dbReference type="NCBI Taxonomy" id="3476"/>
    <lineage>
        <taxon>Eukaryota</taxon>
        <taxon>Viridiplantae</taxon>
        <taxon>Streptophyta</taxon>
        <taxon>Embryophyta</taxon>
        <taxon>Tracheophyta</taxon>
        <taxon>Spermatophyta</taxon>
        <taxon>Magnoliopsida</taxon>
        <taxon>eudicotyledons</taxon>
        <taxon>Gunneridae</taxon>
        <taxon>Pentapetalae</taxon>
        <taxon>rosids</taxon>
        <taxon>fabids</taxon>
        <taxon>Rosales</taxon>
        <taxon>Cannabaceae</taxon>
        <taxon>Parasponia</taxon>
    </lineage>
</organism>
<dbReference type="STRING" id="3476.A0A2P5E5G3"/>
<evidence type="ECO:0000256" key="1">
    <source>
        <dbReference type="ARBA" id="ARBA00004123"/>
    </source>
</evidence>
<dbReference type="Proteomes" id="UP000237105">
    <property type="component" value="Unassembled WGS sequence"/>
</dbReference>
<dbReference type="AlphaFoldDB" id="A0A2P5E5G3"/>
<keyword evidence="7" id="KW-0238">DNA-binding</keyword>
<accession>A0A2P5E5G3</accession>
<keyword evidence="3" id="KW-0217">Developmental protein</keyword>
<dbReference type="NCBIfam" id="TIGR01624">
    <property type="entry name" value="LRP1_Cterm"/>
    <property type="match status" value="1"/>
</dbReference>
<dbReference type="GO" id="GO:0005634">
    <property type="term" value="C:nucleus"/>
    <property type="evidence" value="ECO:0007669"/>
    <property type="project" value="UniProtKB-SubCell"/>
</dbReference>
<dbReference type="InterPro" id="IPR007818">
    <property type="entry name" value="SHI"/>
</dbReference>
<dbReference type="GO" id="GO:0009851">
    <property type="term" value="P:auxin biosynthetic process"/>
    <property type="evidence" value="ECO:0007669"/>
    <property type="project" value="UniProtKB-KW"/>
</dbReference>
<dbReference type="GO" id="GO:0046872">
    <property type="term" value="F:metal ion binding"/>
    <property type="evidence" value="ECO:0007669"/>
    <property type="project" value="UniProtKB-KW"/>
</dbReference>
<keyword evidence="5" id="KW-0862">Zinc</keyword>
<gene>
    <name evidence="12" type="ORF">PanWU01x14_003430</name>
</gene>
<evidence type="ECO:0000256" key="10">
    <source>
        <dbReference type="ARBA" id="ARBA00023294"/>
    </source>
</evidence>
<evidence type="ECO:0000313" key="13">
    <source>
        <dbReference type="Proteomes" id="UP000237105"/>
    </source>
</evidence>
<evidence type="ECO:0000256" key="2">
    <source>
        <dbReference type="ARBA" id="ARBA00006911"/>
    </source>
</evidence>
<name>A0A2P5E5G3_PARAD</name>
<protein>
    <recommendedName>
        <fullName evidence="14">Protein SHI RELATED SEQUENCE</fullName>
    </recommendedName>
</protein>
<dbReference type="Pfam" id="PF05142">
    <property type="entry name" value="DUF702"/>
    <property type="match status" value="1"/>
</dbReference>
<comment type="similarity">
    <text evidence="2">Belongs to the SHI protein family.</text>
</comment>
<keyword evidence="6" id="KW-0073">Auxin biosynthesis</keyword>
<dbReference type="InterPro" id="IPR006511">
    <property type="entry name" value="SHI_C"/>
</dbReference>
<dbReference type="GO" id="GO:0009734">
    <property type="term" value="P:auxin-activated signaling pathway"/>
    <property type="evidence" value="ECO:0007669"/>
    <property type="project" value="UniProtKB-KW"/>
</dbReference>